<accession>A0A8J3BFP2</accession>
<dbReference type="AlphaFoldDB" id="A0A8J3BFP2"/>
<sequence length="74" mass="7745">MTVTADLAKILDRRYEALDLHALSDAPVDALAGVSSADAQALRQAFGIETIGDLGRNEYVRAAAAITALADSSR</sequence>
<proteinExistence type="predicted"/>
<evidence type="ECO:0000313" key="1">
    <source>
        <dbReference type="EMBL" id="GGK18634.1"/>
    </source>
</evidence>
<reference evidence="1" key="1">
    <citation type="journal article" date="2014" name="Int. J. Syst. Evol. Microbiol.">
        <title>Complete genome sequence of Corynebacterium casei LMG S-19264T (=DSM 44701T), isolated from a smear-ripened cheese.</title>
        <authorList>
            <consortium name="US DOE Joint Genome Institute (JGI-PGF)"/>
            <person name="Walter F."/>
            <person name="Albersmeier A."/>
            <person name="Kalinowski J."/>
            <person name="Ruckert C."/>
        </authorList>
    </citation>
    <scope>NUCLEOTIDE SEQUENCE</scope>
    <source>
        <strain evidence="1">JCM 3091</strain>
    </source>
</reference>
<name>A0A8J3BFP2_9ACTN</name>
<protein>
    <submittedName>
        <fullName evidence="1">Uncharacterized protein</fullName>
    </submittedName>
</protein>
<dbReference type="RefSeq" id="WP_189112889.1">
    <property type="nucleotide sequence ID" value="NZ_BMQC01000002.1"/>
</dbReference>
<reference evidence="1" key="2">
    <citation type="submission" date="2020-09" db="EMBL/GenBank/DDBJ databases">
        <authorList>
            <person name="Sun Q."/>
            <person name="Ohkuma M."/>
        </authorList>
    </citation>
    <scope>NUCLEOTIDE SEQUENCE</scope>
    <source>
        <strain evidence="1">JCM 3091</strain>
    </source>
</reference>
<organism evidence="1 2">
    <name type="scientific">Pilimelia terevasa</name>
    <dbReference type="NCBI Taxonomy" id="53372"/>
    <lineage>
        <taxon>Bacteria</taxon>
        <taxon>Bacillati</taxon>
        <taxon>Actinomycetota</taxon>
        <taxon>Actinomycetes</taxon>
        <taxon>Micromonosporales</taxon>
        <taxon>Micromonosporaceae</taxon>
        <taxon>Pilimelia</taxon>
    </lineage>
</organism>
<evidence type="ECO:0000313" key="2">
    <source>
        <dbReference type="Proteomes" id="UP000662200"/>
    </source>
</evidence>
<keyword evidence="2" id="KW-1185">Reference proteome</keyword>
<gene>
    <name evidence="1" type="ORF">GCM10010124_09050</name>
</gene>
<comment type="caution">
    <text evidence="1">The sequence shown here is derived from an EMBL/GenBank/DDBJ whole genome shotgun (WGS) entry which is preliminary data.</text>
</comment>
<dbReference type="Proteomes" id="UP000662200">
    <property type="component" value="Unassembled WGS sequence"/>
</dbReference>
<dbReference type="EMBL" id="BMQC01000002">
    <property type="protein sequence ID" value="GGK18634.1"/>
    <property type="molecule type" value="Genomic_DNA"/>
</dbReference>